<gene>
    <name evidence="1" type="ORF">CRV2_00010327</name>
</gene>
<sequence>MHDTVPTAAAAKDMLISLNAMLSSSPDPVKFGPQAERFHIFPAILPNGTSKVLRSRDHFLIGDRRHYTEALKDSLTILDFTLDEVTRLHCVFEWFDLKDRYLSQAVTEETKVKGGNYEKLNSLTRNLALKAPALVSIAIYSIGSLNPDKLNASLQNIQRLDNGDMRIYLTTDEDSRDLAIASKLPRELMAALLGHDTRKVDATVFNIAASILQAKRSHVHRILELNGVPDLKLPCLIGENYLAAEVEAENQKLAVLPNSSGRSSQSSLTLQDTYDKDAYLDVLVHIVEAARAHQFPTKSGEADLSQALNGLNISDSKPKPKQLKFSHSSTDEWRQMVGAAGELFVSGKCCFLLAFYLELIILFLLRFSTCSPTLIRSNWQSVIRRFVTDHPDYADMDAWVGEEDGDIQYKDTQNALTDYLIEKGYFDET</sequence>
<protein>
    <submittedName>
        <fullName evidence="1">Uncharacterized protein</fullName>
    </submittedName>
</protein>
<keyword evidence="2" id="KW-1185">Reference proteome</keyword>
<evidence type="ECO:0000313" key="1">
    <source>
        <dbReference type="EMBL" id="CAG9940000.1"/>
    </source>
</evidence>
<reference evidence="1" key="2">
    <citation type="submission" date="2021-10" db="EMBL/GenBank/DDBJ databases">
        <authorList>
            <person name="Piombo E."/>
        </authorList>
    </citation>
    <scope>NUCLEOTIDE SEQUENCE</scope>
</reference>
<reference evidence="1" key="1">
    <citation type="submission" date="2020-04" db="EMBL/GenBank/DDBJ databases">
        <authorList>
            <person name="Broberg M."/>
        </authorList>
    </citation>
    <scope>NUCLEOTIDE SEQUENCE</scope>
</reference>
<comment type="caution">
    <text evidence="1">The sequence shown here is derived from an EMBL/GenBank/DDBJ whole genome shotgun (WGS) entry which is preliminary data.</text>
</comment>
<accession>A0ACA9TGC6</accession>
<evidence type="ECO:0000313" key="2">
    <source>
        <dbReference type="Proteomes" id="UP000836387"/>
    </source>
</evidence>
<dbReference type="Proteomes" id="UP000836387">
    <property type="component" value="Unassembled WGS sequence"/>
</dbReference>
<dbReference type="EMBL" id="CADEHS020000004">
    <property type="protein sequence ID" value="CAG9940000.1"/>
    <property type="molecule type" value="Genomic_DNA"/>
</dbReference>
<proteinExistence type="predicted"/>
<name>A0ACA9TGC6_BIOOC</name>
<organism evidence="1 2">
    <name type="scientific">Clonostachys rosea f. rosea IK726</name>
    <dbReference type="NCBI Taxonomy" id="1349383"/>
    <lineage>
        <taxon>Eukaryota</taxon>
        <taxon>Fungi</taxon>
        <taxon>Dikarya</taxon>
        <taxon>Ascomycota</taxon>
        <taxon>Pezizomycotina</taxon>
        <taxon>Sordariomycetes</taxon>
        <taxon>Hypocreomycetidae</taxon>
        <taxon>Hypocreales</taxon>
        <taxon>Bionectriaceae</taxon>
        <taxon>Clonostachys</taxon>
    </lineage>
</organism>